<dbReference type="Pfam" id="PF07782">
    <property type="entry name" value="DC_STAMP"/>
    <property type="match status" value="1"/>
</dbReference>
<dbReference type="STRING" id="568069.A0A1J1IK39"/>
<keyword evidence="2 5" id="KW-0812">Transmembrane</keyword>
<keyword evidence="4 5" id="KW-0472">Membrane</keyword>
<evidence type="ECO:0000256" key="1">
    <source>
        <dbReference type="ARBA" id="ARBA00004141"/>
    </source>
</evidence>
<organism evidence="7 8">
    <name type="scientific">Clunio marinus</name>
    <dbReference type="NCBI Taxonomy" id="568069"/>
    <lineage>
        <taxon>Eukaryota</taxon>
        <taxon>Metazoa</taxon>
        <taxon>Ecdysozoa</taxon>
        <taxon>Arthropoda</taxon>
        <taxon>Hexapoda</taxon>
        <taxon>Insecta</taxon>
        <taxon>Pterygota</taxon>
        <taxon>Neoptera</taxon>
        <taxon>Endopterygota</taxon>
        <taxon>Diptera</taxon>
        <taxon>Nematocera</taxon>
        <taxon>Chironomoidea</taxon>
        <taxon>Chironomidae</taxon>
        <taxon>Clunio</taxon>
    </lineage>
</organism>
<evidence type="ECO:0000256" key="4">
    <source>
        <dbReference type="ARBA" id="ARBA00023136"/>
    </source>
</evidence>
<gene>
    <name evidence="7" type="ORF">CLUMA_CG013402</name>
</gene>
<protein>
    <submittedName>
        <fullName evidence="7">CLUMA_CG013402, isoform A</fullName>
    </submittedName>
</protein>
<dbReference type="GO" id="GO:0016020">
    <property type="term" value="C:membrane"/>
    <property type="evidence" value="ECO:0007669"/>
    <property type="project" value="UniProtKB-SubCell"/>
</dbReference>
<feature type="transmembrane region" description="Helical" evidence="5">
    <location>
        <begin position="234"/>
        <end position="258"/>
    </location>
</feature>
<evidence type="ECO:0000256" key="5">
    <source>
        <dbReference type="SAM" id="Phobius"/>
    </source>
</evidence>
<proteinExistence type="predicted"/>
<comment type="subcellular location">
    <subcellularLocation>
        <location evidence="1">Membrane</location>
        <topology evidence="1">Multi-pass membrane protein</topology>
    </subcellularLocation>
</comment>
<keyword evidence="8" id="KW-1185">Reference proteome</keyword>
<feature type="transmembrane region" description="Helical" evidence="5">
    <location>
        <begin position="270"/>
        <end position="293"/>
    </location>
</feature>
<feature type="transmembrane region" description="Helical" evidence="5">
    <location>
        <begin position="313"/>
        <end position="334"/>
    </location>
</feature>
<name>A0A1J1IK39_9DIPT</name>
<evidence type="ECO:0000313" key="8">
    <source>
        <dbReference type="Proteomes" id="UP000183832"/>
    </source>
</evidence>
<dbReference type="Pfam" id="PF26039">
    <property type="entry name" value="Dcst2"/>
    <property type="match status" value="1"/>
</dbReference>
<reference evidence="7 8" key="1">
    <citation type="submission" date="2015-04" db="EMBL/GenBank/DDBJ databases">
        <authorList>
            <person name="Syromyatnikov M.Y."/>
            <person name="Popov V.N."/>
        </authorList>
    </citation>
    <scope>NUCLEOTIDE SEQUENCE [LARGE SCALE GENOMIC DNA]</scope>
</reference>
<accession>A0A1J1IK39</accession>
<dbReference type="InterPro" id="IPR051856">
    <property type="entry name" value="CSR-E3_Ligase_Protein"/>
</dbReference>
<evidence type="ECO:0000313" key="7">
    <source>
        <dbReference type="EMBL" id="CRL00122.1"/>
    </source>
</evidence>
<dbReference type="EMBL" id="CVRI01000054">
    <property type="protein sequence ID" value="CRL00122.1"/>
    <property type="molecule type" value="Genomic_DNA"/>
</dbReference>
<dbReference type="InterPro" id="IPR012858">
    <property type="entry name" value="DC_STAMP-like"/>
</dbReference>
<evidence type="ECO:0000256" key="2">
    <source>
        <dbReference type="ARBA" id="ARBA00022692"/>
    </source>
</evidence>
<keyword evidence="3 5" id="KW-1133">Transmembrane helix</keyword>
<dbReference type="PANTHER" id="PTHR21041:SF9">
    <property type="entry name" value="DENDRITIC CELL-SPECIFIC TRANSMEMBRANE PROTEIN-LIKE DOMAIN-CONTAINING PROTEIN"/>
    <property type="match status" value="1"/>
</dbReference>
<dbReference type="AlphaFoldDB" id="A0A1J1IK39"/>
<evidence type="ECO:0000256" key="3">
    <source>
        <dbReference type="ARBA" id="ARBA00022989"/>
    </source>
</evidence>
<feature type="transmembrane region" description="Helical" evidence="5">
    <location>
        <begin position="363"/>
        <end position="381"/>
    </location>
</feature>
<dbReference type="OrthoDB" id="6598372at2759"/>
<dbReference type="PANTHER" id="PTHR21041">
    <property type="entry name" value="DENDRITIC CELL-SPECIFIC TRANSMEMBRANE PROTEIN"/>
    <property type="match status" value="1"/>
</dbReference>
<sequence length="451" mass="52753">MANKAENKKGRKLVIGYLFLLTLSGPVKNLMRNVKVLGHAVVCGQDQVKLALHDLIHSFKEPLHVIKDAINKMLPLIENVMENVKEKVVNIKDHVIEIVDNIQTSFIWLENVFNFCNEKLGTPFEKCLKLVETSEIRCRKSLTTPSTFCDSTVLAKMFCYSFKTFDGFCKAFTLSDDSLKLILKNVEVFFANIEEMFYVSVQVHHQFDFNTNSSKATHVIVSEIFEDLHERTEIVFNVFGCIEAFMSFFFLWILIKLISHEYRKIFEKSIFLFATSIHVCGILFADYSLFWLLSVIQYYGNQSKDFETEDDLFWISVIGDGVIAEMCQDLVMIFKPLMKSFDLQLKVCLPIPYRPNFSEYAKIGLLVISSWIFLIVEPYAMRLKCVIMSDQYPEKTAERTVWLYYHILRKRTTFFGFIKKQMKQDRNSHAKYRKETCFEIFKAKFDQYVDN</sequence>
<dbReference type="Proteomes" id="UP000183832">
    <property type="component" value="Unassembled WGS sequence"/>
</dbReference>
<feature type="domain" description="Dendritic cell-specific transmembrane protein-like" evidence="6">
    <location>
        <begin position="255"/>
        <end position="404"/>
    </location>
</feature>
<evidence type="ECO:0000259" key="6">
    <source>
        <dbReference type="Pfam" id="PF07782"/>
    </source>
</evidence>